<feature type="transmembrane region" description="Helical" evidence="11">
    <location>
        <begin position="213"/>
        <end position="232"/>
    </location>
</feature>
<reference evidence="12 13" key="1">
    <citation type="journal article" date="2019" name="Int. J. Syst. Evol. Microbiol.">
        <title>The Global Catalogue of Microorganisms (GCM) 10K type strain sequencing project: providing services to taxonomists for standard genome sequencing and annotation.</title>
        <authorList>
            <consortium name="The Broad Institute Genomics Platform"/>
            <consortium name="The Broad Institute Genome Sequencing Center for Infectious Disease"/>
            <person name="Wu L."/>
            <person name="Ma J."/>
        </authorList>
    </citation>
    <scope>NUCLEOTIDE SEQUENCE [LARGE SCALE GENOMIC DNA]</scope>
    <source>
        <strain evidence="12 13">JCM 14307</strain>
    </source>
</reference>
<comment type="caution">
    <text evidence="12">The sequence shown here is derived from an EMBL/GenBank/DDBJ whole genome shotgun (WGS) entry which is preliminary data.</text>
</comment>
<dbReference type="RefSeq" id="WP_344160000.1">
    <property type="nucleotide sequence ID" value="NZ_BAAANF010000021.1"/>
</dbReference>
<evidence type="ECO:0000256" key="10">
    <source>
        <dbReference type="ARBA" id="ARBA00039382"/>
    </source>
</evidence>
<evidence type="ECO:0000313" key="12">
    <source>
        <dbReference type="EMBL" id="GAA1706636.1"/>
    </source>
</evidence>
<feature type="transmembrane region" description="Helical" evidence="11">
    <location>
        <begin position="66"/>
        <end position="84"/>
    </location>
</feature>
<keyword evidence="4" id="KW-1003">Cell membrane</keyword>
<accession>A0ABN2IK90</accession>
<dbReference type="PANTHER" id="PTHR32196">
    <property type="entry name" value="ABC TRANSPORTER PERMEASE PROTEIN YPHD-RELATED-RELATED"/>
    <property type="match status" value="1"/>
</dbReference>
<dbReference type="Proteomes" id="UP001500280">
    <property type="component" value="Unassembled WGS sequence"/>
</dbReference>
<keyword evidence="5" id="KW-0997">Cell inner membrane</keyword>
<feature type="transmembrane region" description="Helical" evidence="11">
    <location>
        <begin position="157"/>
        <end position="176"/>
    </location>
</feature>
<feature type="transmembrane region" description="Helical" evidence="11">
    <location>
        <begin position="119"/>
        <end position="137"/>
    </location>
</feature>
<comment type="subunit">
    <text evidence="2">The complex is composed of two ATP-binding proteins (LsrA), two transmembrane proteins (LsrC and LsrD) and a solute-binding protein (LsrB).</text>
</comment>
<keyword evidence="6 11" id="KW-0812">Transmembrane</keyword>
<feature type="transmembrane region" description="Helical" evidence="11">
    <location>
        <begin position="238"/>
        <end position="255"/>
    </location>
</feature>
<feature type="transmembrane region" description="Helical" evidence="11">
    <location>
        <begin position="12"/>
        <end position="29"/>
    </location>
</feature>
<feature type="transmembrane region" description="Helical" evidence="11">
    <location>
        <begin position="41"/>
        <end position="59"/>
    </location>
</feature>
<keyword evidence="7 11" id="KW-1133">Transmembrane helix</keyword>
<name>A0ABN2IK90_9ACTN</name>
<keyword evidence="13" id="KW-1185">Reference proteome</keyword>
<evidence type="ECO:0000256" key="9">
    <source>
        <dbReference type="ARBA" id="ARBA00025439"/>
    </source>
</evidence>
<keyword evidence="8 11" id="KW-0472">Membrane</keyword>
<organism evidence="12 13">
    <name type="scientific">Kribbella yunnanensis</name>
    <dbReference type="NCBI Taxonomy" id="190194"/>
    <lineage>
        <taxon>Bacteria</taxon>
        <taxon>Bacillati</taxon>
        <taxon>Actinomycetota</taxon>
        <taxon>Actinomycetes</taxon>
        <taxon>Propionibacteriales</taxon>
        <taxon>Kribbellaceae</taxon>
        <taxon>Kribbella</taxon>
    </lineage>
</organism>
<dbReference type="InterPro" id="IPR001851">
    <property type="entry name" value="ABC_transp_permease"/>
</dbReference>
<evidence type="ECO:0000256" key="1">
    <source>
        <dbReference type="ARBA" id="ARBA00004651"/>
    </source>
</evidence>
<dbReference type="Pfam" id="PF02653">
    <property type="entry name" value="BPD_transp_2"/>
    <property type="match status" value="1"/>
</dbReference>
<evidence type="ECO:0000313" key="13">
    <source>
        <dbReference type="Proteomes" id="UP001500280"/>
    </source>
</evidence>
<evidence type="ECO:0000256" key="6">
    <source>
        <dbReference type="ARBA" id="ARBA00022692"/>
    </source>
</evidence>
<evidence type="ECO:0000256" key="8">
    <source>
        <dbReference type="ARBA" id="ARBA00023136"/>
    </source>
</evidence>
<dbReference type="CDD" id="cd06579">
    <property type="entry name" value="TM_PBP1_transp_AraH_like"/>
    <property type="match status" value="1"/>
</dbReference>
<keyword evidence="3" id="KW-0813">Transport</keyword>
<evidence type="ECO:0000256" key="3">
    <source>
        <dbReference type="ARBA" id="ARBA00022448"/>
    </source>
</evidence>
<gene>
    <name evidence="12" type="ORF">GCM10009745_63120</name>
</gene>
<evidence type="ECO:0000256" key="5">
    <source>
        <dbReference type="ARBA" id="ARBA00022519"/>
    </source>
</evidence>
<evidence type="ECO:0000256" key="2">
    <source>
        <dbReference type="ARBA" id="ARBA00011262"/>
    </source>
</evidence>
<protein>
    <recommendedName>
        <fullName evidence="10">Autoinducer 2 import system permease protein LsrC</fullName>
    </recommendedName>
</protein>
<comment type="subcellular location">
    <subcellularLocation>
        <location evidence="1">Cell membrane</location>
        <topology evidence="1">Multi-pass membrane protein</topology>
    </subcellularLocation>
</comment>
<sequence length="326" mass="33273">MKRTTHSLGEFSWIWLVTLAVFGLSALMAPGSVQPSSLVNMLPFAGILAIAAVGQTLVIQQRGLDLSVAGSVTLGGILVGHFTAAGYPVVLSWSLAVAATTVAGALSGVLVARLSITPLVATLAANALLLGAVRSVSSGFPVSASDNLREFARGRALGVPHSMLLALLFVVVAALVTRKTVAGRRFTAVGAGERAAEAAGVPAWRYQLGTYSAAGFCYGTAGILLTGFIGSASPDMGNGYLLPVITAVVVGGTPFTGGRGSVVASAVAALFMTQLSQLALSLGVPSSGQLLLQASVLVLAVAVRRIPFRILRSGWPRVALPVSRER</sequence>
<evidence type="ECO:0000256" key="11">
    <source>
        <dbReference type="SAM" id="Phobius"/>
    </source>
</evidence>
<evidence type="ECO:0000256" key="4">
    <source>
        <dbReference type="ARBA" id="ARBA00022475"/>
    </source>
</evidence>
<dbReference type="PANTHER" id="PTHR32196:SF29">
    <property type="entry name" value="AUTOINDUCER 2 IMPORT SYSTEM PERMEASE PROTEIN LSRC"/>
    <property type="match status" value="1"/>
</dbReference>
<comment type="function">
    <text evidence="9">Part of the ABC transporter complex LsrABCD involved in autoinducer 2 (AI-2) import. Probably responsible for the translocation of the substrate across the membrane.</text>
</comment>
<feature type="transmembrane region" description="Helical" evidence="11">
    <location>
        <begin position="90"/>
        <end position="112"/>
    </location>
</feature>
<evidence type="ECO:0000256" key="7">
    <source>
        <dbReference type="ARBA" id="ARBA00022989"/>
    </source>
</evidence>
<dbReference type="EMBL" id="BAAANF010000021">
    <property type="protein sequence ID" value="GAA1706636.1"/>
    <property type="molecule type" value="Genomic_DNA"/>
</dbReference>
<proteinExistence type="predicted"/>